<evidence type="ECO:0000256" key="3">
    <source>
        <dbReference type="ARBA" id="ARBA00022771"/>
    </source>
</evidence>
<proteinExistence type="predicted"/>
<dbReference type="SUPFAM" id="SSF57667">
    <property type="entry name" value="beta-beta-alpha zinc fingers"/>
    <property type="match status" value="1"/>
</dbReference>
<dbReference type="InterPro" id="IPR013087">
    <property type="entry name" value="Znf_C2H2_type"/>
</dbReference>
<feature type="domain" description="C2H2-type" evidence="6">
    <location>
        <begin position="10"/>
        <end position="37"/>
    </location>
</feature>
<gene>
    <name evidence="7" type="ORF">EB796_021796</name>
</gene>
<dbReference type="Gene3D" id="3.30.160.60">
    <property type="entry name" value="Classic Zinc Finger"/>
    <property type="match status" value="1"/>
</dbReference>
<dbReference type="PROSITE" id="PS00028">
    <property type="entry name" value="ZINC_FINGER_C2H2_1"/>
    <property type="match status" value="1"/>
</dbReference>
<keyword evidence="2" id="KW-0677">Repeat</keyword>
<evidence type="ECO:0000313" key="7">
    <source>
        <dbReference type="EMBL" id="KAF6019906.1"/>
    </source>
</evidence>
<name>A0A7J7J2E6_BUGNE</name>
<evidence type="ECO:0000256" key="1">
    <source>
        <dbReference type="ARBA" id="ARBA00022723"/>
    </source>
</evidence>
<accession>A0A7J7J2E6</accession>
<dbReference type="Pfam" id="PF13909">
    <property type="entry name" value="zf-H2C2_5"/>
    <property type="match status" value="1"/>
</dbReference>
<dbReference type="PANTHER" id="PTHR24403:SF67">
    <property type="entry name" value="FI01116P-RELATED"/>
    <property type="match status" value="1"/>
</dbReference>
<protein>
    <recommendedName>
        <fullName evidence="6">C2H2-type domain-containing protein</fullName>
    </recommendedName>
</protein>
<evidence type="ECO:0000256" key="5">
    <source>
        <dbReference type="PROSITE-ProRule" id="PRU00042"/>
    </source>
</evidence>
<dbReference type="PROSITE" id="PS50157">
    <property type="entry name" value="ZINC_FINGER_C2H2_2"/>
    <property type="match status" value="1"/>
</dbReference>
<dbReference type="InterPro" id="IPR050688">
    <property type="entry name" value="Zinc_finger/UBP_domain"/>
</dbReference>
<organism evidence="7 8">
    <name type="scientific">Bugula neritina</name>
    <name type="common">Brown bryozoan</name>
    <name type="synonym">Sertularia neritina</name>
    <dbReference type="NCBI Taxonomy" id="10212"/>
    <lineage>
        <taxon>Eukaryota</taxon>
        <taxon>Metazoa</taxon>
        <taxon>Spiralia</taxon>
        <taxon>Lophotrochozoa</taxon>
        <taxon>Bryozoa</taxon>
        <taxon>Gymnolaemata</taxon>
        <taxon>Cheilostomatida</taxon>
        <taxon>Flustrina</taxon>
        <taxon>Buguloidea</taxon>
        <taxon>Bugulidae</taxon>
        <taxon>Bugula</taxon>
    </lineage>
</organism>
<sequence>MNNHNGIKDFKCKFCDYKTADSSSLNRHMWRHKEEKPYSCRLCSFSCIQRTQMMAHYKNKHSLAAIDARKLITHINGPRTVAAHRIQTENQQTIEITDQTAQVVSSHHGAINIIGQDEGGNPIDIHLITEAAEGLLAASQIEIHTT</sequence>
<dbReference type="PANTHER" id="PTHR24403">
    <property type="entry name" value="ZINC FINGER PROTEIN"/>
    <property type="match status" value="1"/>
</dbReference>
<keyword evidence="3 5" id="KW-0863">Zinc-finger</keyword>
<comment type="caution">
    <text evidence="7">The sequence shown here is derived from an EMBL/GenBank/DDBJ whole genome shotgun (WGS) entry which is preliminary data.</text>
</comment>
<evidence type="ECO:0000256" key="4">
    <source>
        <dbReference type="ARBA" id="ARBA00022833"/>
    </source>
</evidence>
<dbReference type="OrthoDB" id="427030at2759"/>
<dbReference type="EMBL" id="VXIV02003206">
    <property type="protein sequence ID" value="KAF6019906.1"/>
    <property type="molecule type" value="Genomic_DNA"/>
</dbReference>
<dbReference type="GO" id="GO:0008270">
    <property type="term" value="F:zinc ion binding"/>
    <property type="evidence" value="ECO:0007669"/>
    <property type="project" value="UniProtKB-KW"/>
</dbReference>
<reference evidence="7" key="1">
    <citation type="submission" date="2020-06" db="EMBL/GenBank/DDBJ databases">
        <title>Draft genome of Bugula neritina, a colonial animal packing powerful symbionts and potential medicines.</title>
        <authorList>
            <person name="Rayko M."/>
        </authorList>
    </citation>
    <scope>NUCLEOTIDE SEQUENCE [LARGE SCALE GENOMIC DNA]</scope>
    <source>
        <strain evidence="7">Kwan_BN1</strain>
    </source>
</reference>
<keyword evidence="4" id="KW-0862">Zinc</keyword>
<dbReference type="Proteomes" id="UP000593567">
    <property type="component" value="Unassembled WGS sequence"/>
</dbReference>
<dbReference type="AlphaFoldDB" id="A0A7J7J2E6"/>
<keyword evidence="8" id="KW-1185">Reference proteome</keyword>
<keyword evidence="1" id="KW-0479">Metal-binding</keyword>
<dbReference type="GO" id="GO:0005634">
    <property type="term" value="C:nucleus"/>
    <property type="evidence" value="ECO:0007669"/>
    <property type="project" value="TreeGrafter"/>
</dbReference>
<evidence type="ECO:0000259" key="6">
    <source>
        <dbReference type="PROSITE" id="PS50157"/>
    </source>
</evidence>
<evidence type="ECO:0000256" key="2">
    <source>
        <dbReference type="ARBA" id="ARBA00022737"/>
    </source>
</evidence>
<evidence type="ECO:0000313" key="8">
    <source>
        <dbReference type="Proteomes" id="UP000593567"/>
    </source>
</evidence>
<dbReference type="InterPro" id="IPR036236">
    <property type="entry name" value="Znf_C2H2_sf"/>
</dbReference>
<dbReference type="GO" id="GO:0045944">
    <property type="term" value="P:positive regulation of transcription by RNA polymerase II"/>
    <property type="evidence" value="ECO:0007669"/>
    <property type="project" value="TreeGrafter"/>
</dbReference>
<dbReference type="SMART" id="SM00355">
    <property type="entry name" value="ZnF_C2H2"/>
    <property type="match status" value="2"/>
</dbReference>